<evidence type="ECO:0000313" key="2">
    <source>
        <dbReference type="Proteomes" id="UP000198619"/>
    </source>
</evidence>
<name>A0A1I0VW43_9CLOT</name>
<protein>
    <submittedName>
        <fullName evidence="1">Uncharacterized protein</fullName>
    </submittedName>
</protein>
<dbReference type="EMBL" id="FOKI01000003">
    <property type="protein sequence ID" value="SFA80591.1"/>
    <property type="molecule type" value="Genomic_DNA"/>
</dbReference>
<dbReference type="Proteomes" id="UP000198619">
    <property type="component" value="Unassembled WGS sequence"/>
</dbReference>
<dbReference type="RefSeq" id="WP_090038608.1">
    <property type="nucleotide sequence ID" value="NZ_FOKI01000003.1"/>
</dbReference>
<accession>A0A1I0VW43</accession>
<organism evidence="1 2">
    <name type="scientific">Clostridium frigidicarnis</name>
    <dbReference type="NCBI Taxonomy" id="84698"/>
    <lineage>
        <taxon>Bacteria</taxon>
        <taxon>Bacillati</taxon>
        <taxon>Bacillota</taxon>
        <taxon>Clostridia</taxon>
        <taxon>Eubacteriales</taxon>
        <taxon>Clostridiaceae</taxon>
        <taxon>Clostridium</taxon>
    </lineage>
</organism>
<evidence type="ECO:0000313" key="1">
    <source>
        <dbReference type="EMBL" id="SFA80591.1"/>
    </source>
</evidence>
<keyword evidence="2" id="KW-1185">Reference proteome</keyword>
<reference evidence="1 2" key="1">
    <citation type="submission" date="2016-10" db="EMBL/GenBank/DDBJ databases">
        <authorList>
            <person name="de Groot N.N."/>
        </authorList>
    </citation>
    <scope>NUCLEOTIDE SEQUENCE [LARGE SCALE GENOMIC DNA]</scope>
    <source>
        <strain evidence="1 2">DSM 12271</strain>
    </source>
</reference>
<sequence length="167" mass="19301">MKKIYWGLLLSSCILLILVMSIVLTVKKDNCDSLAYDLIHTPLPCYNVTDTDLDNNKNDVFIFYTRDEAINFDKEYGTNISKNIMDNFIGKNLVLIKVNWENKINGSAYKIDCINYKDNVITIDLKPKQQKITINSNDKNIVYNYFLLIEMDDSVINNKTTLEIAIK</sequence>
<dbReference type="AlphaFoldDB" id="A0A1I0VW43"/>
<dbReference type="OrthoDB" id="4088010at2"/>
<gene>
    <name evidence="1" type="ORF">SAMN04488528_100376</name>
</gene>
<proteinExistence type="predicted"/>